<dbReference type="PROSITE" id="PS52016">
    <property type="entry name" value="TONB_DEPENDENT_REC_3"/>
    <property type="match status" value="1"/>
</dbReference>
<evidence type="ECO:0000256" key="7">
    <source>
        <dbReference type="PROSITE-ProRule" id="PRU01360"/>
    </source>
</evidence>
<gene>
    <name evidence="10" type="ORF">SAMN04489864_10432</name>
</gene>
<dbReference type="NCBIfam" id="TIGR04056">
    <property type="entry name" value="OMP_RagA_SusC"/>
    <property type="match status" value="1"/>
</dbReference>
<dbReference type="GO" id="GO:0009279">
    <property type="term" value="C:cell outer membrane"/>
    <property type="evidence" value="ECO:0007669"/>
    <property type="project" value="UniProtKB-SubCell"/>
</dbReference>
<dbReference type="EMBL" id="FOPP01000004">
    <property type="protein sequence ID" value="SFH00303.1"/>
    <property type="molecule type" value="Genomic_DNA"/>
</dbReference>
<dbReference type="InterPro" id="IPR039426">
    <property type="entry name" value="TonB-dep_rcpt-like"/>
</dbReference>
<dbReference type="SUPFAM" id="SSF49464">
    <property type="entry name" value="Carboxypeptidase regulatory domain-like"/>
    <property type="match status" value="1"/>
</dbReference>
<dbReference type="SUPFAM" id="SSF56935">
    <property type="entry name" value="Porins"/>
    <property type="match status" value="1"/>
</dbReference>
<keyword evidence="4 7" id="KW-0812">Transmembrane</keyword>
<comment type="subcellular location">
    <subcellularLocation>
        <location evidence="1 7">Cell outer membrane</location>
        <topology evidence="1 7">Multi-pass membrane protein</topology>
    </subcellularLocation>
</comment>
<keyword evidence="2 7" id="KW-0813">Transport</keyword>
<accession>A0A1I2WG79</accession>
<dbReference type="Pfam" id="PF13715">
    <property type="entry name" value="CarbopepD_reg_2"/>
    <property type="match status" value="1"/>
</dbReference>
<evidence type="ECO:0000256" key="6">
    <source>
        <dbReference type="ARBA" id="ARBA00023237"/>
    </source>
</evidence>
<feature type="signal peptide" evidence="8">
    <location>
        <begin position="1"/>
        <end position="22"/>
    </location>
</feature>
<keyword evidence="8" id="KW-0732">Signal</keyword>
<organism evidence="10 11">
    <name type="scientific">Pedobacter insulae</name>
    <dbReference type="NCBI Taxonomy" id="414048"/>
    <lineage>
        <taxon>Bacteria</taxon>
        <taxon>Pseudomonadati</taxon>
        <taxon>Bacteroidota</taxon>
        <taxon>Sphingobacteriia</taxon>
        <taxon>Sphingobacteriales</taxon>
        <taxon>Sphingobacteriaceae</taxon>
        <taxon>Pedobacter</taxon>
    </lineage>
</organism>
<dbReference type="InterPro" id="IPR023997">
    <property type="entry name" value="TonB-dep_OMP_SusC/RagA_CS"/>
</dbReference>
<evidence type="ECO:0000256" key="3">
    <source>
        <dbReference type="ARBA" id="ARBA00022452"/>
    </source>
</evidence>
<dbReference type="InterPro" id="IPR023996">
    <property type="entry name" value="TonB-dep_OMP_SusC/RagA"/>
</dbReference>
<protein>
    <submittedName>
        <fullName evidence="10">TonB-linked outer membrane protein, SusC/RagA family</fullName>
    </submittedName>
</protein>
<feature type="chain" id="PRO_5011600906" evidence="8">
    <location>
        <begin position="23"/>
        <end position="1059"/>
    </location>
</feature>
<evidence type="ECO:0000256" key="1">
    <source>
        <dbReference type="ARBA" id="ARBA00004571"/>
    </source>
</evidence>
<dbReference type="RefSeq" id="WP_177217079.1">
    <property type="nucleotide sequence ID" value="NZ_FOPP01000004.1"/>
</dbReference>
<dbReference type="Pfam" id="PF07715">
    <property type="entry name" value="Plug"/>
    <property type="match status" value="1"/>
</dbReference>
<dbReference type="Gene3D" id="2.170.130.10">
    <property type="entry name" value="TonB-dependent receptor, plug domain"/>
    <property type="match status" value="1"/>
</dbReference>
<sequence length="1059" mass="116916">MRYLYIIAFLCLFLGINQDLKAQQKKTVTGTVSDNSGGIPNVNIFYNKTAIGATNANGSFSVSVPEDAVLEFSYIGFKTVKMSVAGKTKLTVKMVEDDNQLKAVTIQGYVSKSKELSVGSSVKISGKDLQAVPVASITDMLQGKVAGLNIQQNTGSPGMRGSIALRGLSNINVSGSGDGAFLQSTSPLFVVDGVPIDDNSNFQYGFQSAGPGISPISLIPQQDVESMEILKDASATSLYGSRGAYGVILITTKRGNSKIPVIRYNTQFFVSAPPRLRQVIGGRGERDLRIAQIMQSDTSYYRSLALLNATEYIADSLNAYYNNATDWQSYFFRSTFNQSHNLSIDGGDQAFNYKVNFGYFDQNGIQENTGFNRSNLRMNMQYMPSAKFKLYTTINGTLGKNQKGSGNGLLNTGVATGGASSSLLPSPSLFSAVNSVLGAITTDNDNKTTELNTTTEMKYEFVPGLSLTSNFNYTFNTGVEENFLPSTINGNAASLYTFNSVKNSIYNRNLLNYFYSIKDGSGEDAHNFNAYAFTELDSKNFKADVIQNNKVVNDYLRGPIVGVDDYLTSLGGTLDNFDQFRSVAFAGNFSYNYKRRYVLDASYRADRSSSNGPEAGYIKSPSIGIRWNLQNETFTEKWREWFEYASIKLSYGTVLQPQGNIYDVYGRYVNGAVYNGAPTVLMNLGTLPNSNLQPTKNTTYNAAFEFGLLKNRLFGTFEAYYKQVDNQLREKPLANVSSFTNIKTNEISLVNIGYEASLTARVFEPSKPFQWTISVNGAINNDYIAHLPDGVREFIYVDPSTGQSIMYRLGQNALTNYIYNTKGVYANDSEVPVDPLTGLRYRSGANNSFLSYYKAGDPRFTDLNGDYVLDERDLVAAGNSQVRFHGGVTMDLRYKRITMQIQGNYVIGRDVLNNSLASQFASFNNPLAIQNGFRTNPSGVVPLGAYDIWTRTGQLARYPNPYDYLRSGITNPYRTNQTLFQEDGSYFKLGYVSLGYTLNQKFTNRFGMNRVVVGGTASNVFLITNYSGTSPESVSDLGRDSGAIYPNPRTYTFNLNIEF</sequence>
<evidence type="ECO:0000313" key="10">
    <source>
        <dbReference type="EMBL" id="SFH00303.1"/>
    </source>
</evidence>
<keyword evidence="3 7" id="KW-1134">Transmembrane beta strand</keyword>
<evidence type="ECO:0000256" key="4">
    <source>
        <dbReference type="ARBA" id="ARBA00022692"/>
    </source>
</evidence>
<dbReference type="InterPro" id="IPR036942">
    <property type="entry name" value="Beta-barrel_TonB_sf"/>
</dbReference>
<dbReference type="InterPro" id="IPR037066">
    <property type="entry name" value="Plug_dom_sf"/>
</dbReference>
<dbReference type="Proteomes" id="UP000199666">
    <property type="component" value="Unassembled WGS sequence"/>
</dbReference>
<evidence type="ECO:0000256" key="2">
    <source>
        <dbReference type="ARBA" id="ARBA00022448"/>
    </source>
</evidence>
<feature type="domain" description="TonB-dependent receptor plug" evidence="9">
    <location>
        <begin position="120"/>
        <end position="247"/>
    </location>
</feature>
<dbReference type="NCBIfam" id="TIGR04057">
    <property type="entry name" value="SusC_RagA_signa"/>
    <property type="match status" value="1"/>
</dbReference>
<evidence type="ECO:0000313" key="11">
    <source>
        <dbReference type="Proteomes" id="UP000199666"/>
    </source>
</evidence>
<evidence type="ECO:0000256" key="8">
    <source>
        <dbReference type="SAM" id="SignalP"/>
    </source>
</evidence>
<comment type="similarity">
    <text evidence="7">Belongs to the TonB-dependent receptor family.</text>
</comment>
<name>A0A1I2WG79_9SPHI</name>
<dbReference type="AlphaFoldDB" id="A0A1I2WG79"/>
<keyword evidence="11" id="KW-1185">Reference proteome</keyword>
<keyword evidence="5 7" id="KW-0472">Membrane</keyword>
<dbReference type="Gene3D" id="2.40.170.20">
    <property type="entry name" value="TonB-dependent receptor, beta-barrel domain"/>
    <property type="match status" value="1"/>
</dbReference>
<dbReference type="STRING" id="414048.SAMN04489864_10432"/>
<evidence type="ECO:0000256" key="5">
    <source>
        <dbReference type="ARBA" id="ARBA00023136"/>
    </source>
</evidence>
<reference evidence="10 11" key="1">
    <citation type="submission" date="2016-10" db="EMBL/GenBank/DDBJ databases">
        <authorList>
            <person name="de Groot N.N."/>
        </authorList>
    </citation>
    <scope>NUCLEOTIDE SEQUENCE [LARGE SCALE GENOMIC DNA]</scope>
    <source>
        <strain evidence="10 11">DSM 18684</strain>
    </source>
</reference>
<dbReference type="InterPro" id="IPR012910">
    <property type="entry name" value="Plug_dom"/>
</dbReference>
<keyword evidence="6 7" id="KW-0998">Cell outer membrane</keyword>
<dbReference type="InterPro" id="IPR008969">
    <property type="entry name" value="CarboxyPept-like_regulatory"/>
</dbReference>
<evidence type="ECO:0000259" key="9">
    <source>
        <dbReference type="Pfam" id="PF07715"/>
    </source>
</evidence>
<proteinExistence type="inferred from homology"/>